<sequence length="147" mass="17346">MIVHTYFFSSTRDVLPKVVSLPSLPAVVVFKDGTYFTFDEKLDGDLKSWINRERFPNYLKIDSYTLYAMGESDKLVALALVEDKRLCEDSRRHKSLMEKVSTDYRDIYSRSESHWTKTQEDKVLRPESVFLSFQRLLLWFHGRDGLH</sequence>
<dbReference type="PANTHER" id="PTHR46426:SF1">
    <property type="entry name" value="PROTEIN DISULFIDE-ISOMERASE TMX3"/>
    <property type="match status" value="1"/>
</dbReference>
<reference evidence="7 8" key="1">
    <citation type="submission" date="2019-03" db="EMBL/GenBank/DDBJ databases">
        <title>First draft genome of Liparis tanakae, snailfish: a comprehensive survey of snailfish specific genes.</title>
        <authorList>
            <person name="Kim W."/>
            <person name="Song I."/>
            <person name="Jeong J.-H."/>
            <person name="Kim D."/>
            <person name="Kim S."/>
            <person name="Ryu S."/>
            <person name="Song J.Y."/>
            <person name="Lee S.K."/>
        </authorList>
    </citation>
    <scope>NUCLEOTIDE SEQUENCE [LARGE SCALE GENOMIC DNA]</scope>
    <source>
        <tissue evidence="7">Muscle</tissue>
    </source>
</reference>
<keyword evidence="8" id="KW-1185">Reference proteome</keyword>
<keyword evidence="6" id="KW-0472">Membrane</keyword>
<keyword evidence="4" id="KW-0812">Transmembrane</keyword>
<dbReference type="PANTHER" id="PTHR46426">
    <property type="entry name" value="PROTEIN DISULFIDE-ISOMERASE TMX3"/>
    <property type="match status" value="1"/>
</dbReference>
<organism evidence="7 8">
    <name type="scientific">Liparis tanakae</name>
    <name type="common">Tanaka's snailfish</name>
    <dbReference type="NCBI Taxonomy" id="230148"/>
    <lineage>
        <taxon>Eukaryota</taxon>
        <taxon>Metazoa</taxon>
        <taxon>Chordata</taxon>
        <taxon>Craniata</taxon>
        <taxon>Vertebrata</taxon>
        <taxon>Euteleostomi</taxon>
        <taxon>Actinopterygii</taxon>
        <taxon>Neopterygii</taxon>
        <taxon>Teleostei</taxon>
        <taxon>Neoteleostei</taxon>
        <taxon>Acanthomorphata</taxon>
        <taxon>Eupercaria</taxon>
        <taxon>Perciformes</taxon>
        <taxon>Cottioidei</taxon>
        <taxon>Cottales</taxon>
        <taxon>Liparidae</taxon>
        <taxon>Liparis</taxon>
    </lineage>
</organism>
<comment type="catalytic activity">
    <reaction evidence="1">
        <text>Catalyzes the rearrangement of -S-S- bonds in proteins.</text>
        <dbReference type="EC" id="5.3.4.1"/>
    </reaction>
</comment>
<evidence type="ECO:0000256" key="3">
    <source>
        <dbReference type="ARBA" id="ARBA00012723"/>
    </source>
</evidence>
<evidence type="ECO:0000256" key="1">
    <source>
        <dbReference type="ARBA" id="ARBA00001182"/>
    </source>
</evidence>
<dbReference type="Pfam" id="PF13848">
    <property type="entry name" value="Thioredoxin_6"/>
    <property type="match status" value="1"/>
</dbReference>
<name>A0A4Z2ECZ1_9TELE</name>
<dbReference type="GO" id="GO:0005783">
    <property type="term" value="C:endoplasmic reticulum"/>
    <property type="evidence" value="ECO:0007669"/>
    <property type="project" value="TreeGrafter"/>
</dbReference>
<gene>
    <name evidence="7" type="primary">TMX3_3</name>
    <name evidence="7" type="ORF">EYF80_063136</name>
</gene>
<dbReference type="EC" id="5.3.4.1" evidence="3"/>
<dbReference type="InterPro" id="IPR052250">
    <property type="entry name" value="PDI_TMX3"/>
</dbReference>
<evidence type="ECO:0000256" key="4">
    <source>
        <dbReference type="ARBA" id="ARBA00022692"/>
    </source>
</evidence>
<dbReference type="GO" id="GO:0003756">
    <property type="term" value="F:protein disulfide isomerase activity"/>
    <property type="evidence" value="ECO:0007669"/>
    <property type="project" value="UniProtKB-EC"/>
</dbReference>
<accession>A0A4Z2ECZ1</accession>
<comment type="caution">
    <text evidence="7">The sequence shown here is derived from an EMBL/GenBank/DDBJ whole genome shotgun (WGS) entry which is preliminary data.</text>
</comment>
<evidence type="ECO:0000256" key="6">
    <source>
        <dbReference type="ARBA" id="ARBA00023136"/>
    </source>
</evidence>
<dbReference type="OrthoDB" id="74910at2759"/>
<keyword evidence="7" id="KW-0413">Isomerase</keyword>
<evidence type="ECO:0000313" key="7">
    <source>
        <dbReference type="EMBL" id="TNN26726.1"/>
    </source>
</evidence>
<evidence type="ECO:0000256" key="2">
    <source>
        <dbReference type="ARBA" id="ARBA00004167"/>
    </source>
</evidence>
<keyword evidence="5" id="KW-1133">Transmembrane helix</keyword>
<dbReference type="Proteomes" id="UP000314294">
    <property type="component" value="Unassembled WGS sequence"/>
</dbReference>
<evidence type="ECO:0000313" key="8">
    <source>
        <dbReference type="Proteomes" id="UP000314294"/>
    </source>
</evidence>
<dbReference type="EMBL" id="SRLO01009625">
    <property type="protein sequence ID" value="TNN26726.1"/>
    <property type="molecule type" value="Genomic_DNA"/>
</dbReference>
<dbReference type="GO" id="GO:0009986">
    <property type="term" value="C:cell surface"/>
    <property type="evidence" value="ECO:0007669"/>
    <property type="project" value="TreeGrafter"/>
</dbReference>
<evidence type="ECO:0000256" key="5">
    <source>
        <dbReference type="ARBA" id="ARBA00022989"/>
    </source>
</evidence>
<comment type="subcellular location">
    <subcellularLocation>
        <location evidence="2">Membrane</location>
        <topology evidence="2">Single-pass membrane protein</topology>
    </subcellularLocation>
</comment>
<protein>
    <recommendedName>
        <fullName evidence="3">protein disulfide-isomerase</fullName>
        <ecNumber evidence="3">5.3.4.1</ecNumber>
    </recommendedName>
</protein>
<proteinExistence type="predicted"/>
<dbReference type="AlphaFoldDB" id="A0A4Z2ECZ1"/>
<dbReference type="GO" id="GO:0016020">
    <property type="term" value="C:membrane"/>
    <property type="evidence" value="ECO:0007669"/>
    <property type="project" value="UniProtKB-SubCell"/>
</dbReference>